<protein>
    <submittedName>
        <fullName evidence="2">Uncharacterized protein</fullName>
    </submittedName>
</protein>
<sequence length="156" mass="17980">MLMNKVSYWTKASKALRVESIATPASSSGWLIANIYTFIYFIYLSFLNNATPLEFPISSHMLFFCAISNICSLNFLMSPGEFLLNMEATDELEFYSYIYIILLARFCMARTTFYSNAFCKNVSHTRTEFYMLLTSAEPSTRIRMKGYMPCLNTLTL</sequence>
<keyword evidence="1" id="KW-0812">Transmembrane</keyword>
<name>A0A7J8H284_ROUAE</name>
<keyword evidence="1" id="KW-0472">Membrane</keyword>
<dbReference type="Proteomes" id="UP000593571">
    <property type="component" value="Unassembled WGS sequence"/>
</dbReference>
<reference evidence="2 3" key="1">
    <citation type="journal article" date="2020" name="Nature">
        <title>Six reference-quality genomes reveal evolution of bat adaptations.</title>
        <authorList>
            <person name="Jebb D."/>
            <person name="Huang Z."/>
            <person name="Pippel M."/>
            <person name="Hughes G.M."/>
            <person name="Lavrichenko K."/>
            <person name="Devanna P."/>
            <person name="Winkler S."/>
            <person name="Jermiin L.S."/>
            <person name="Skirmuntt E.C."/>
            <person name="Katzourakis A."/>
            <person name="Burkitt-Gray L."/>
            <person name="Ray D.A."/>
            <person name="Sullivan K.A.M."/>
            <person name="Roscito J.G."/>
            <person name="Kirilenko B.M."/>
            <person name="Davalos L.M."/>
            <person name="Corthals A.P."/>
            <person name="Power M.L."/>
            <person name="Jones G."/>
            <person name="Ransome R.D."/>
            <person name="Dechmann D.K.N."/>
            <person name="Locatelli A.G."/>
            <person name="Puechmaille S.J."/>
            <person name="Fedrigo O."/>
            <person name="Jarvis E.D."/>
            <person name="Hiller M."/>
            <person name="Vernes S.C."/>
            <person name="Myers E.W."/>
            <person name="Teeling E.C."/>
        </authorList>
    </citation>
    <scope>NUCLEOTIDE SEQUENCE [LARGE SCALE GENOMIC DNA]</scope>
    <source>
        <strain evidence="2">MRouAeg1</strain>
        <tissue evidence="2">Muscle</tissue>
    </source>
</reference>
<dbReference type="EMBL" id="JACASE010000005">
    <property type="protein sequence ID" value="KAF6465862.1"/>
    <property type="molecule type" value="Genomic_DNA"/>
</dbReference>
<proteinExistence type="predicted"/>
<feature type="transmembrane region" description="Helical" evidence="1">
    <location>
        <begin position="55"/>
        <end position="76"/>
    </location>
</feature>
<evidence type="ECO:0000313" key="2">
    <source>
        <dbReference type="EMBL" id="KAF6465862.1"/>
    </source>
</evidence>
<gene>
    <name evidence="2" type="ORF">HJG63_011246</name>
</gene>
<feature type="transmembrane region" description="Helical" evidence="1">
    <location>
        <begin position="21"/>
        <end position="43"/>
    </location>
</feature>
<evidence type="ECO:0000256" key="1">
    <source>
        <dbReference type="SAM" id="Phobius"/>
    </source>
</evidence>
<organism evidence="2 3">
    <name type="scientific">Rousettus aegyptiacus</name>
    <name type="common">Egyptian fruit bat</name>
    <name type="synonym">Pteropus aegyptiacus</name>
    <dbReference type="NCBI Taxonomy" id="9407"/>
    <lineage>
        <taxon>Eukaryota</taxon>
        <taxon>Metazoa</taxon>
        <taxon>Chordata</taxon>
        <taxon>Craniata</taxon>
        <taxon>Vertebrata</taxon>
        <taxon>Euteleostomi</taxon>
        <taxon>Mammalia</taxon>
        <taxon>Eutheria</taxon>
        <taxon>Laurasiatheria</taxon>
        <taxon>Chiroptera</taxon>
        <taxon>Yinpterochiroptera</taxon>
        <taxon>Pteropodoidea</taxon>
        <taxon>Pteropodidae</taxon>
        <taxon>Rousettinae</taxon>
        <taxon>Rousettus</taxon>
    </lineage>
</organism>
<keyword evidence="3" id="KW-1185">Reference proteome</keyword>
<evidence type="ECO:0000313" key="3">
    <source>
        <dbReference type="Proteomes" id="UP000593571"/>
    </source>
</evidence>
<comment type="caution">
    <text evidence="2">The sequence shown here is derived from an EMBL/GenBank/DDBJ whole genome shotgun (WGS) entry which is preliminary data.</text>
</comment>
<keyword evidence="1" id="KW-1133">Transmembrane helix</keyword>
<dbReference type="AlphaFoldDB" id="A0A7J8H284"/>
<accession>A0A7J8H284</accession>